<dbReference type="RefSeq" id="WP_261944642.1">
    <property type="nucleotide sequence ID" value="NZ_AP031286.1"/>
</dbReference>
<evidence type="ECO:0000259" key="2">
    <source>
        <dbReference type="Pfam" id="PF15615"/>
    </source>
</evidence>
<dbReference type="Proteomes" id="UP001154322">
    <property type="component" value="Unassembled WGS sequence"/>
</dbReference>
<dbReference type="Pfam" id="PF15615">
    <property type="entry name" value="TerB_C"/>
    <property type="match status" value="2"/>
</dbReference>
<evidence type="ECO:0000313" key="3">
    <source>
        <dbReference type="EMBL" id="CAH8242895.1"/>
    </source>
</evidence>
<proteinExistence type="predicted"/>
<evidence type="ECO:0000256" key="1">
    <source>
        <dbReference type="SAM" id="MobiDB-lite"/>
    </source>
</evidence>
<gene>
    <name evidence="3" type="ORF">WJ0W_000104</name>
</gene>
<evidence type="ECO:0000313" key="4">
    <source>
        <dbReference type="Proteomes" id="UP001154322"/>
    </source>
</evidence>
<name>A0ABN8TW54_9BACL</name>
<organism evidence="3 4">
    <name type="scientific">Paenibacillus melissococcoides</name>
    <dbReference type="NCBI Taxonomy" id="2912268"/>
    <lineage>
        <taxon>Bacteria</taxon>
        <taxon>Bacillati</taxon>
        <taxon>Bacillota</taxon>
        <taxon>Bacilli</taxon>
        <taxon>Bacillales</taxon>
        <taxon>Paenibacillaceae</taxon>
        <taxon>Paenibacillus</taxon>
    </lineage>
</organism>
<feature type="region of interest" description="Disordered" evidence="1">
    <location>
        <begin position="156"/>
        <end position="181"/>
    </location>
</feature>
<dbReference type="EMBL" id="CALYLO010000001">
    <property type="protein sequence ID" value="CAH8242895.1"/>
    <property type="molecule type" value="Genomic_DNA"/>
</dbReference>
<accession>A0ABN8TW54</accession>
<feature type="region of interest" description="Disordered" evidence="1">
    <location>
        <begin position="1"/>
        <end position="62"/>
    </location>
</feature>
<protein>
    <recommendedName>
        <fullName evidence="2">TerB-C domain-containing protein</fullName>
    </recommendedName>
</protein>
<comment type="caution">
    <text evidence="3">The sequence shown here is derived from an EMBL/GenBank/DDBJ whole genome shotgun (WGS) entry which is preliminary data.</text>
</comment>
<dbReference type="InterPro" id="IPR028932">
    <property type="entry name" value="TerB-C"/>
</dbReference>
<feature type="domain" description="TerB-C" evidence="2">
    <location>
        <begin position="191"/>
        <end position="250"/>
    </location>
</feature>
<feature type="compositionally biased region" description="Gly residues" evidence="1">
    <location>
        <begin position="20"/>
        <end position="30"/>
    </location>
</feature>
<feature type="domain" description="TerB-C" evidence="2">
    <location>
        <begin position="2"/>
        <end position="142"/>
    </location>
</feature>
<reference evidence="3" key="1">
    <citation type="submission" date="2022-06" db="EMBL/GenBank/DDBJ databases">
        <authorList>
            <person name="Dietemann V."/>
            <person name="Ory F."/>
            <person name="Dainat B."/>
            <person name="Oberhansli S."/>
        </authorList>
    </citation>
    <scope>NUCLEOTIDE SEQUENCE</scope>
    <source>
        <strain evidence="3">Ena-SAMPLE-TAB-26-04-2022-14:26:32:270-5432</strain>
    </source>
</reference>
<keyword evidence="4" id="KW-1185">Reference proteome</keyword>
<feature type="compositionally biased region" description="Basic and acidic residues" evidence="1">
    <location>
        <begin position="1"/>
        <end position="10"/>
    </location>
</feature>
<feature type="compositionally biased region" description="Basic and acidic residues" evidence="1">
    <location>
        <begin position="31"/>
        <end position="62"/>
    </location>
</feature>
<sequence length="262" mass="28002">MQAESDEVRDLLTVTKDVGGPEGGSRIGGGKRNEASEEGRAGRGSEPEGSRTADAPEGRRAQPDEVQTLLRRLTNEQLRLLTALLAHGGELDGQALAKQAPSIMIDLAMDEMNEAALEALGNLVLVEEAGMIRIAEEYREDLAVFCGCEHSAAAAPASRDAEGRADEPDGSANGPAGQRGGVDEEWIQFDRMLAPVHRLALRAMLAGEEHRSLLKLAEAHGTMAELLIDEINAASMDTIGDLIIDGDEIADDYLPMIEKLAR</sequence>